<sequence length="140" mass="16688">MFLSSAFFMLLPIVFGSFHVRVERAEVLNFVPFIKQHDIVVINYQALGSVLCIDFTPTEPRKFVKMILGENVHAEIRIRKLPIWSLNKWHKSPSMRICDIHNRKVRKIMHKVEKEWPIEMNLFTHNCKHFRQFLITELSN</sequence>
<protein>
    <recommendedName>
        <fullName evidence="2">LRAT domain-containing protein</fullName>
    </recommendedName>
</protein>
<accession>A0A6C0JHS9</accession>
<evidence type="ECO:0008006" key="2">
    <source>
        <dbReference type="Google" id="ProtNLM"/>
    </source>
</evidence>
<name>A0A6C0JHS9_9ZZZZ</name>
<dbReference type="AlphaFoldDB" id="A0A6C0JHS9"/>
<proteinExistence type="predicted"/>
<reference evidence="1" key="1">
    <citation type="journal article" date="2020" name="Nature">
        <title>Giant virus diversity and host interactions through global metagenomics.</title>
        <authorList>
            <person name="Schulz F."/>
            <person name="Roux S."/>
            <person name="Paez-Espino D."/>
            <person name="Jungbluth S."/>
            <person name="Walsh D.A."/>
            <person name="Denef V.J."/>
            <person name="McMahon K.D."/>
            <person name="Konstantinidis K.T."/>
            <person name="Eloe-Fadrosh E.A."/>
            <person name="Kyrpides N.C."/>
            <person name="Woyke T."/>
        </authorList>
    </citation>
    <scope>NUCLEOTIDE SEQUENCE</scope>
    <source>
        <strain evidence="1">GVMAG-M-3300027708-5</strain>
    </source>
</reference>
<evidence type="ECO:0000313" key="1">
    <source>
        <dbReference type="EMBL" id="QHU05149.1"/>
    </source>
</evidence>
<dbReference type="EMBL" id="MN740408">
    <property type="protein sequence ID" value="QHU05149.1"/>
    <property type="molecule type" value="Genomic_DNA"/>
</dbReference>
<organism evidence="1">
    <name type="scientific">viral metagenome</name>
    <dbReference type="NCBI Taxonomy" id="1070528"/>
    <lineage>
        <taxon>unclassified sequences</taxon>
        <taxon>metagenomes</taxon>
        <taxon>organismal metagenomes</taxon>
    </lineage>
</organism>